<gene>
    <name evidence="4" type="ORF">QJ048_08600</name>
</gene>
<feature type="domain" description="TonB-dependent receptor plug" evidence="3">
    <location>
        <begin position="118"/>
        <end position="228"/>
    </location>
</feature>
<dbReference type="InterPro" id="IPR023997">
    <property type="entry name" value="TonB-dep_OMP_SusC/RagA_CS"/>
</dbReference>
<keyword evidence="1" id="KW-0998">Cell outer membrane</keyword>
<dbReference type="EMBL" id="JASBRG010000005">
    <property type="protein sequence ID" value="MDI3319829.1"/>
    <property type="molecule type" value="Genomic_DNA"/>
</dbReference>
<accession>A0ABT6RD87</accession>
<keyword evidence="1" id="KW-0812">Transmembrane</keyword>
<dbReference type="Pfam" id="PF07715">
    <property type="entry name" value="Plug"/>
    <property type="match status" value="1"/>
</dbReference>
<keyword evidence="5" id="KW-1185">Reference proteome</keyword>
<dbReference type="SUPFAM" id="SSF49464">
    <property type="entry name" value="Carboxypeptidase regulatory domain-like"/>
    <property type="match status" value="1"/>
</dbReference>
<feature type="chain" id="PRO_5046312590" evidence="2">
    <location>
        <begin position="25"/>
        <end position="1076"/>
    </location>
</feature>
<dbReference type="InterPro" id="IPR039426">
    <property type="entry name" value="TonB-dep_rcpt-like"/>
</dbReference>
<dbReference type="Proteomes" id="UP001226434">
    <property type="component" value="Unassembled WGS sequence"/>
</dbReference>
<comment type="subcellular location">
    <subcellularLocation>
        <location evidence="1">Cell outer membrane</location>
        <topology evidence="1">Multi-pass membrane protein</topology>
    </subcellularLocation>
</comment>
<dbReference type="InterPro" id="IPR008969">
    <property type="entry name" value="CarboxyPept-like_regulatory"/>
</dbReference>
<keyword evidence="1" id="KW-0813">Transport</keyword>
<dbReference type="InterPro" id="IPR037066">
    <property type="entry name" value="Plug_dom_sf"/>
</dbReference>
<name>A0ABT6RD87_9BACT</name>
<dbReference type="Gene3D" id="2.170.130.10">
    <property type="entry name" value="TonB-dependent receptor, plug domain"/>
    <property type="match status" value="1"/>
</dbReference>
<keyword evidence="2" id="KW-0732">Signal</keyword>
<dbReference type="PROSITE" id="PS52016">
    <property type="entry name" value="TONB_DEPENDENT_REC_3"/>
    <property type="match status" value="1"/>
</dbReference>
<evidence type="ECO:0000259" key="3">
    <source>
        <dbReference type="Pfam" id="PF07715"/>
    </source>
</evidence>
<keyword evidence="1" id="KW-0472">Membrane</keyword>
<evidence type="ECO:0000256" key="2">
    <source>
        <dbReference type="SAM" id="SignalP"/>
    </source>
</evidence>
<proteinExistence type="inferred from homology"/>
<dbReference type="InterPro" id="IPR023996">
    <property type="entry name" value="TonB-dep_OMP_SusC/RagA"/>
</dbReference>
<dbReference type="Pfam" id="PF13715">
    <property type="entry name" value="CarbopepD_reg_2"/>
    <property type="match status" value="1"/>
</dbReference>
<evidence type="ECO:0000256" key="1">
    <source>
        <dbReference type="PROSITE-ProRule" id="PRU01360"/>
    </source>
</evidence>
<comment type="caution">
    <text evidence="4">The sequence shown here is derived from an EMBL/GenBank/DDBJ whole genome shotgun (WGS) entry which is preliminary data.</text>
</comment>
<organism evidence="4 5">
    <name type="scientific">Pinibacter soli</name>
    <dbReference type="NCBI Taxonomy" id="3044211"/>
    <lineage>
        <taxon>Bacteria</taxon>
        <taxon>Pseudomonadati</taxon>
        <taxon>Bacteroidota</taxon>
        <taxon>Chitinophagia</taxon>
        <taxon>Chitinophagales</taxon>
        <taxon>Chitinophagaceae</taxon>
        <taxon>Pinibacter</taxon>
    </lineage>
</organism>
<reference evidence="4 5" key="1">
    <citation type="submission" date="2023-05" db="EMBL/GenBank/DDBJ databases">
        <title>Genome sequence of Pinibacter sp. MAH-24.</title>
        <authorList>
            <person name="Huq M.A."/>
        </authorList>
    </citation>
    <scope>NUCLEOTIDE SEQUENCE [LARGE SCALE GENOMIC DNA]</scope>
    <source>
        <strain evidence="4 5">MAH-24</strain>
    </source>
</reference>
<comment type="similarity">
    <text evidence="1">Belongs to the TonB-dependent receptor family.</text>
</comment>
<evidence type="ECO:0000313" key="4">
    <source>
        <dbReference type="EMBL" id="MDI3319829.1"/>
    </source>
</evidence>
<evidence type="ECO:0000313" key="5">
    <source>
        <dbReference type="Proteomes" id="UP001226434"/>
    </source>
</evidence>
<dbReference type="NCBIfam" id="TIGR04057">
    <property type="entry name" value="SusC_RagA_signa"/>
    <property type="match status" value="1"/>
</dbReference>
<dbReference type="SUPFAM" id="SSF56935">
    <property type="entry name" value="Porins"/>
    <property type="match status" value="1"/>
</dbReference>
<keyword evidence="4" id="KW-0675">Receptor</keyword>
<sequence length="1076" mass="117552">MKLQAKKCLLAFSLTLLLGAAAMAQTRTITGTVKDQNGQPLKGVNVMVKGTKTGSTTDETGNYSIAVDKNATLILSFTGYSSKEIKVGTSQSSISTQLTLADKSLDDVVVVGYGTQKKINMTGAIETISAKQLENRPVTSTSALLQGTAPSIVFSTPAGGNTPGSSPTMQIRGQALLGGTTPPLVVIDGIPAGVGDLNLLNPNAIESISVLKDAASSAIYGAKAAFGVLVVTTKMGKKNEKPSFTYNGNFANVENVRTPHTVDSYTFALSRNQAQANSGAADFFSTATLDLIQDNVNNPGKYTLAQLNPNNGLAWSSAAVTANNNDWFDILFKKSFRQQHEISVKGGSDKTSYFFSLAYVNQPGVFNFIQDIDKYKRVNLNAGLVTQVNDWIKLSYRTRYSLANTLAPTGVNNDRNRFYQFAYGGWPTIPVKNTTGQYSALSQILPAMEGGNSNNTGHLLDNILGLDLNLAKGLTVHADGTYRVALNDNQTLRKPVYEIAPNGALNLVQFTDVSSIAKSTALGTYWTLQAYAAYEHSLGKHNFRIQAGSQAEETKAKTLSGSNLNLYVPDMTSIATAYGTAPSLTDAISDGTVVGVFGRFNYNYDNKYLLEVNGRYDGSGRYAADKRWGFFPSASAGWNISSEKFWKSIEPIVNRAKLRASYGTVGNQAQSGYPHISTMQGFAQSPWIFNGARLPYVNMPGILNMDRTWEKFTTADFGLELGFLNNRLSTEFDYFNRLSWDNIGPATPVPSVLGDVAPPVNNAEFVTKGWELQMNWHDHINKNWDYNVGLSLSDAMSHVTKYNVTGDPLLSGWYVGKQFGEIWGYTSNRLLNQNDFPDPTKITAQQPNISQSKINAQWFSGDVKYEDLDGDKLISPGASTVGSHGDLRKIGNSTPRYRFGFNFGTGYSLPKAGRLDVSVFLQGVGKQDLFMGSSYFYWGNMYTGSSIGTGIYQGKQLDYYRDANSNPRLLALLGQNVDAYFPRPYNSSGQGAKNFQTNTRYMVSGAYVRLKNVMATYTLPNQWLTHVKVQTCRFYFSAENIAVLSKLPNYIDPEFVNGGQMYPEQATYSFGVNLGF</sequence>
<dbReference type="InterPro" id="IPR012910">
    <property type="entry name" value="Plug_dom"/>
</dbReference>
<dbReference type="Gene3D" id="2.60.40.1120">
    <property type="entry name" value="Carboxypeptidase-like, regulatory domain"/>
    <property type="match status" value="1"/>
</dbReference>
<keyword evidence="1" id="KW-1134">Transmembrane beta strand</keyword>
<protein>
    <submittedName>
        <fullName evidence="4">TonB-dependent receptor</fullName>
    </submittedName>
</protein>
<feature type="signal peptide" evidence="2">
    <location>
        <begin position="1"/>
        <end position="24"/>
    </location>
</feature>
<dbReference type="NCBIfam" id="TIGR04056">
    <property type="entry name" value="OMP_RagA_SusC"/>
    <property type="match status" value="1"/>
</dbReference>